<keyword evidence="2" id="KW-1185">Reference proteome</keyword>
<name>A0A6G1JL54_9PLEO</name>
<organism evidence="1 2">
    <name type="scientific">Lentithecium fluviatile CBS 122367</name>
    <dbReference type="NCBI Taxonomy" id="1168545"/>
    <lineage>
        <taxon>Eukaryota</taxon>
        <taxon>Fungi</taxon>
        <taxon>Dikarya</taxon>
        <taxon>Ascomycota</taxon>
        <taxon>Pezizomycotina</taxon>
        <taxon>Dothideomycetes</taxon>
        <taxon>Pleosporomycetidae</taxon>
        <taxon>Pleosporales</taxon>
        <taxon>Massarineae</taxon>
        <taxon>Lentitheciaceae</taxon>
        <taxon>Lentithecium</taxon>
    </lineage>
</organism>
<protein>
    <submittedName>
        <fullName evidence="1">Uncharacterized protein</fullName>
    </submittedName>
</protein>
<reference evidence="1" key="1">
    <citation type="journal article" date="2020" name="Stud. Mycol.">
        <title>101 Dothideomycetes genomes: a test case for predicting lifestyles and emergence of pathogens.</title>
        <authorList>
            <person name="Haridas S."/>
            <person name="Albert R."/>
            <person name="Binder M."/>
            <person name="Bloem J."/>
            <person name="Labutti K."/>
            <person name="Salamov A."/>
            <person name="Andreopoulos B."/>
            <person name="Baker S."/>
            <person name="Barry K."/>
            <person name="Bills G."/>
            <person name="Bluhm B."/>
            <person name="Cannon C."/>
            <person name="Castanera R."/>
            <person name="Culley D."/>
            <person name="Daum C."/>
            <person name="Ezra D."/>
            <person name="Gonzalez J."/>
            <person name="Henrissat B."/>
            <person name="Kuo A."/>
            <person name="Liang C."/>
            <person name="Lipzen A."/>
            <person name="Lutzoni F."/>
            <person name="Magnuson J."/>
            <person name="Mondo S."/>
            <person name="Nolan M."/>
            <person name="Ohm R."/>
            <person name="Pangilinan J."/>
            <person name="Park H.-J."/>
            <person name="Ramirez L."/>
            <person name="Alfaro M."/>
            <person name="Sun H."/>
            <person name="Tritt A."/>
            <person name="Yoshinaga Y."/>
            <person name="Zwiers L.-H."/>
            <person name="Turgeon B."/>
            <person name="Goodwin S."/>
            <person name="Spatafora J."/>
            <person name="Crous P."/>
            <person name="Grigoriev I."/>
        </authorList>
    </citation>
    <scope>NUCLEOTIDE SEQUENCE</scope>
    <source>
        <strain evidence="1">CBS 122367</strain>
    </source>
</reference>
<evidence type="ECO:0000313" key="1">
    <source>
        <dbReference type="EMBL" id="KAF2690889.1"/>
    </source>
</evidence>
<dbReference type="Proteomes" id="UP000799291">
    <property type="component" value="Unassembled WGS sequence"/>
</dbReference>
<dbReference type="OrthoDB" id="4364733at2759"/>
<accession>A0A6G1JL54</accession>
<feature type="non-terminal residue" evidence="1">
    <location>
        <position position="1"/>
    </location>
</feature>
<feature type="non-terminal residue" evidence="1">
    <location>
        <position position="184"/>
    </location>
</feature>
<sequence length="184" mass="21085">LKVVVLRLAASNPGVADYVRRTYSRYLEREQRRVISFDHRFNYVWYTLNKTYHSVSGSKAYDTSFKALHEICETIREVSEQAAVPHASFGTKRSALEMLRKIGKTICSSSNDTVGNEVQKQFSHGCELQDAVYAVVKAMSKEERPQMCAIDDERSTSLKKMRELEQLAEDYCVFQRVGEVTDLL</sequence>
<gene>
    <name evidence="1" type="ORF">K458DRAFT_260065</name>
</gene>
<proteinExistence type="predicted"/>
<dbReference type="AlphaFoldDB" id="A0A6G1JL54"/>
<dbReference type="EMBL" id="MU005570">
    <property type="protein sequence ID" value="KAF2690889.1"/>
    <property type="molecule type" value="Genomic_DNA"/>
</dbReference>
<evidence type="ECO:0000313" key="2">
    <source>
        <dbReference type="Proteomes" id="UP000799291"/>
    </source>
</evidence>